<reference evidence="3 4" key="1">
    <citation type="submission" date="2018-06" db="EMBL/GenBank/DDBJ databases">
        <title>Actinomadura craniellae sp. nov. isolated from marine sponge Craniella sp.</title>
        <authorList>
            <person name="Li L."/>
            <person name="Xu Q.H."/>
            <person name="Lin H.W."/>
            <person name="Lu Y.H."/>
        </authorList>
    </citation>
    <scope>NUCLEOTIDE SEQUENCE [LARGE SCALE GENOMIC DNA]</scope>
    <source>
        <strain evidence="3 4">LHW63021</strain>
    </source>
</reference>
<evidence type="ECO:0000313" key="3">
    <source>
        <dbReference type="EMBL" id="RAY16713.1"/>
    </source>
</evidence>
<feature type="region of interest" description="Disordered" evidence="1">
    <location>
        <begin position="162"/>
        <end position="227"/>
    </location>
</feature>
<protein>
    <submittedName>
        <fullName evidence="3">CHAP domain-containing protein</fullName>
    </submittedName>
</protein>
<keyword evidence="4" id="KW-1185">Reference proteome</keyword>
<proteinExistence type="predicted"/>
<feature type="domain" description="Peptidase C51" evidence="2">
    <location>
        <begin position="46"/>
        <end position="130"/>
    </location>
</feature>
<dbReference type="Gene3D" id="3.90.1720.10">
    <property type="entry name" value="endopeptidase domain like (from Nostoc punctiforme)"/>
    <property type="match status" value="1"/>
</dbReference>
<evidence type="ECO:0000313" key="4">
    <source>
        <dbReference type="Proteomes" id="UP000251891"/>
    </source>
</evidence>
<dbReference type="EMBL" id="QLYX01000001">
    <property type="protein sequence ID" value="RAY16713.1"/>
    <property type="molecule type" value="Genomic_DNA"/>
</dbReference>
<feature type="compositionally biased region" description="Basic and acidic residues" evidence="1">
    <location>
        <begin position="170"/>
        <end position="190"/>
    </location>
</feature>
<dbReference type="InterPro" id="IPR007921">
    <property type="entry name" value="CHAP_dom"/>
</dbReference>
<dbReference type="AlphaFoldDB" id="A0A365HEU4"/>
<dbReference type="Proteomes" id="UP000251891">
    <property type="component" value="Unassembled WGS sequence"/>
</dbReference>
<accession>A0A365HEU4</accession>
<dbReference type="Pfam" id="PF05257">
    <property type="entry name" value="CHAP"/>
    <property type="match status" value="1"/>
</dbReference>
<sequence>MLMDPIGKKLLDVAKAELGYQEQAGGYTKFGDWYGKNVEQDPAFKTAPWCDMFLAWAANKTGVKDWAGQFAYTPSHANWFREKGAWGTTPEPGAVVFFAWSGSKDLDSIQHVGLVERVGGDGSVHTIEANTDGVHLKRQVRDSGTIVGYGYPAKVVVPGRSVESVTGAERQGDQRAGEKGKTERGTGERKHVPKHGNHGVSPGEVGDGGTSSGVSSNTLAPGGRPADPVEQEVVLCSLLAAIVIGTAALAVGRSTAARLPASPVRVRKKGRHHRCPAELPAGMVPDDLTAAEDTTATIAAVTETLAQAGPEDDRRVVPAEPVTVAETEAEAEAARTATVSLPRLRRRGKHHRGPVELPDGMTTADLAEADAATESMPAISAAAAAEAEDREFWGRIAHLEEDGELAFWSSLHAAKAEERVEAVR</sequence>
<evidence type="ECO:0000259" key="2">
    <source>
        <dbReference type="Pfam" id="PF05257"/>
    </source>
</evidence>
<evidence type="ECO:0000256" key="1">
    <source>
        <dbReference type="SAM" id="MobiDB-lite"/>
    </source>
</evidence>
<name>A0A365HEU4_9ACTN</name>
<comment type="caution">
    <text evidence="3">The sequence shown here is derived from an EMBL/GenBank/DDBJ whole genome shotgun (WGS) entry which is preliminary data.</text>
</comment>
<organism evidence="3 4">
    <name type="scientific">Actinomadura craniellae</name>
    <dbReference type="NCBI Taxonomy" id="2231787"/>
    <lineage>
        <taxon>Bacteria</taxon>
        <taxon>Bacillati</taxon>
        <taxon>Actinomycetota</taxon>
        <taxon>Actinomycetes</taxon>
        <taxon>Streptosporangiales</taxon>
        <taxon>Thermomonosporaceae</taxon>
        <taxon>Actinomadura</taxon>
    </lineage>
</organism>
<gene>
    <name evidence="3" type="ORF">DPM19_00565</name>
</gene>